<evidence type="ECO:0000313" key="16">
    <source>
        <dbReference type="EMBL" id="KAG0253700.1"/>
    </source>
</evidence>
<evidence type="ECO:0000256" key="9">
    <source>
        <dbReference type="ARBA" id="ARBA00023180"/>
    </source>
</evidence>
<dbReference type="EC" id="3.1.4.50" evidence="3"/>
<keyword evidence="5" id="KW-0964">Secreted</keyword>
<dbReference type="Pfam" id="PF00882">
    <property type="entry name" value="Zn_dep_PLPC"/>
    <property type="match status" value="1"/>
</dbReference>
<keyword evidence="17" id="KW-1185">Reference proteome</keyword>
<feature type="compositionally biased region" description="Basic residues" evidence="13">
    <location>
        <begin position="342"/>
        <end position="354"/>
    </location>
</feature>
<evidence type="ECO:0000256" key="5">
    <source>
        <dbReference type="ARBA" id="ARBA00022525"/>
    </source>
</evidence>
<dbReference type="Gene3D" id="2.130.10.130">
    <property type="entry name" value="Integrin alpha, N-terminal"/>
    <property type="match status" value="2"/>
</dbReference>
<feature type="compositionally biased region" description="Polar residues" evidence="13">
    <location>
        <begin position="81"/>
        <end position="95"/>
    </location>
</feature>
<dbReference type="GO" id="GO:0005615">
    <property type="term" value="C:extracellular space"/>
    <property type="evidence" value="ECO:0007669"/>
    <property type="project" value="TreeGrafter"/>
</dbReference>
<comment type="catalytic activity">
    <reaction evidence="11">
        <text>a 6-(alpha-D-glucosaminyl)-1-(1,2-diacyl-sn-glycero-3-phospho)-1D-myo-inositol + H2O = 6-(alpha-D-glucosaminyl)-1D-myo-inositol + a 1,2-diacyl-sn-glycero-3-phosphate + H(+)</text>
        <dbReference type="Rhea" id="RHEA:10832"/>
        <dbReference type="ChEBI" id="CHEBI:15377"/>
        <dbReference type="ChEBI" id="CHEBI:15378"/>
        <dbReference type="ChEBI" id="CHEBI:57997"/>
        <dbReference type="ChEBI" id="CHEBI:58608"/>
        <dbReference type="ChEBI" id="CHEBI:58700"/>
        <dbReference type="EC" id="3.1.4.50"/>
    </reaction>
</comment>
<feature type="region of interest" description="Disordered" evidence="13">
    <location>
        <begin position="485"/>
        <end position="513"/>
    </location>
</feature>
<keyword evidence="9" id="KW-0325">Glycoprotein</keyword>
<feature type="compositionally biased region" description="Basic and acidic residues" evidence="13">
    <location>
        <begin position="781"/>
        <end position="794"/>
    </location>
</feature>
<dbReference type="InterPro" id="IPR029002">
    <property type="entry name" value="PLPC/GPLD1"/>
</dbReference>
<feature type="compositionally biased region" description="Pro residues" evidence="13">
    <location>
        <begin position="642"/>
        <end position="652"/>
    </location>
</feature>
<evidence type="ECO:0000256" key="13">
    <source>
        <dbReference type="SAM" id="MobiDB-lite"/>
    </source>
</evidence>
<keyword evidence="6 14" id="KW-0732">Signal</keyword>
<comment type="subcellular location">
    <subcellularLocation>
        <location evidence="1">Secreted</location>
    </subcellularLocation>
</comment>
<accession>A0A9P6PVM8</accession>
<dbReference type="PANTHER" id="PTHR23221">
    <property type="entry name" value="GLYCOSYLPHOSPHATIDYLINOSITOL PHOSPHOLIPASE D"/>
    <property type="match status" value="1"/>
</dbReference>
<name>A0A9P6PVM8_9FUNG</name>
<comment type="caution">
    <text evidence="16">The sequence shown here is derived from an EMBL/GenBank/DDBJ whole genome shotgun (WGS) entry which is preliminary data.</text>
</comment>
<dbReference type="GO" id="GO:0004621">
    <property type="term" value="F:glycosylphosphatidylinositol phospholipase D activity"/>
    <property type="evidence" value="ECO:0007669"/>
    <property type="project" value="UniProtKB-EC"/>
</dbReference>
<dbReference type="InterPro" id="IPR013519">
    <property type="entry name" value="Int_alpha_beta-p"/>
</dbReference>
<proteinExistence type="inferred from homology"/>
<dbReference type="InterPro" id="IPR028994">
    <property type="entry name" value="Integrin_alpha_N"/>
</dbReference>
<evidence type="ECO:0000313" key="17">
    <source>
        <dbReference type="Proteomes" id="UP000807716"/>
    </source>
</evidence>
<feature type="region of interest" description="Disordered" evidence="13">
    <location>
        <begin position="1098"/>
        <end position="1140"/>
    </location>
</feature>
<dbReference type="InterPro" id="IPR013517">
    <property type="entry name" value="FG-GAP"/>
</dbReference>
<feature type="signal peptide" evidence="14">
    <location>
        <begin position="1"/>
        <end position="39"/>
    </location>
</feature>
<evidence type="ECO:0000256" key="2">
    <source>
        <dbReference type="ARBA" id="ARBA00008652"/>
    </source>
</evidence>
<feature type="region of interest" description="Disordered" evidence="13">
    <location>
        <begin position="1051"/>
        <end position="1080"/>
    </location>
</feature>
<protein>
    <recommendedName>
        <fullName evidence="4">Phosphatidylinositol-glycan-specific phospholipase D</fullName>
        <ecNumber evidence="3">3.1.4.50</ecNumber>
    </recommendedName>
    <alternativeName>
        <fullName evidence="10">Glycosyl-phosphatidylinositol-specific phospholipase D</fullName>
    </alternativeName>
</protein>
<reference evidence="16" key="1">
    <citation type="journal article" date="2020" name="Fungal Divers.">
        <title>Resolving the Mortierellaceae phylogeny through synthesis of multi-gene phylogenetics and phylogenomics.</title>
        <authorList>
            <person name="Vandepol N."/>
            <person name="Liber J."/>
            <person name="Desiro A."/>
            <person name="Na H."/>
            <person name="Kennedy M."/>
            <person name="Barry K."/>
            <person name="Grigoriev I.V."/>
            <person name="Miller A.N."/>
            <person name="O'Donnell K."/>
            <person name="Stajich J.E."/>
            <person name="Bonito G."/>
        </authorList>
    </citation>
    <scope>NUCLEOTIDE SEQUENCE</scope>
    <source>
        <strain evidence="16">BC1065</strain>
    </source>
</reference>
<feature type="region of interest" description="Disordered" evidence="13">
    <location>
        <begin position="331"/>
        <end position="360"/>
    </location>
</feature>
<evidence type="ECO:0000256" key="14">
    <source>
        <dbReference type="SAM" id="SignalP"/>
    </source>
</evidence>
<dbReference type="Pfam" id="PF01839">
    <property type="entry name" value="FG-GAP"/>
    <property type="match status" value="2"/>
</dbReference>
<gene>
    <name evidence="16" type="primary">GPLD1</name>
    <name evidence="16" type="ORF">DFQ27_007263</name>
</gene>
<organism evidence="16 17">
    <name type="scientific">Actinomortierella ambigua</name>
    <dbReference type="NCBI Taxonomy" id="1343610"/>
    <lineage>
        <taxon>Eukaryota</taxon>
        <taxon>Fungi</taxon>
        <taxon>Fungi incertae sedis</taxon>
        <taxon>Mucoromycota</taxon>
        <taxon>Mortierellomycotina</taxon>
        <taxon>Mortierellomycetes</taxon>
        <taxon>Mortierellales</taxon>
        <taxon>Mortierellaceae</taxon>
        <taxon>Actinomortierella</taxon>
    </lineage>
</organism>
<keyword evidence="8" id="KW-0378">Hydrolase</keyword>
<evidence type="ECO:0000256" key="4">
    <source>
        <dbReference type="ARBA" id="ARBA00015988"/>
    </source>
</evidence>
<feature type="compositionally biased region" description="Low complexity" evidence="13">
    <location>
        <begin position="67"/>
        <end position="80"/>
    </location>
</feature>
<dbReference type="Proteomes" id="UP000807716">
    <property type="component" value="Unassembled WGS sequence"/>
</dbReference>
<feature type="compositionally biased region" description="Basic and acidic residues" evidence="13">
    <location>
        <begin position="951"/>
        <end position="965"/>
    </location>
</feature>
<feature type="region of interest" description="Disordered" evidence="13">
    <location>
        <begin position="947"/>
        <end position="1017"/>
    </location>
</feature>
<dbReference type="GO" id="GO:0031012">
    <property type="term" value="C:extracellular matrix"/>
    <property type="evidence" value="ECO:0007669"/>
    <property type="project" value="TreeGrafter"/>
</dbReference>
<evidence type="ECO:0000256" key="11">
    <source>
        <dbReference type="ARBA" id="ARBA00093237"/>
    </source>
</evidence>
<feature type="compositionally biased region" description="Gly residues" evidence="13">
    <location>
        <begin position="1101"/>
        <end position="1121"/>
    </location>
</feature>
<evidence type="ECO:0000256" key="12">
    <source>
        <dbReference type="PROSITE-ProRule" id="PRU00803"/>
    </source>
</evidence>
<comment type="similarity">
    <text evidence="2">Belongs to the GPLD1 family.</text>
</comment>
<dbReference type="PROSITE" id="PS51470">
    <property type="entry name" value="FG_GAP"/>
    <property type="match status" value="2"/>
</dbReference>
<feature type="compositionally biased region" description="Low complexity" evidence="13">
    <location>
        <begin position="1051"/>
        <end position="1066"/>
    </location>
</feature>
<dbReference type="SMART" id="SM00191">
    <property type="entry name" value="Int_alpha"/>
    <property type="match status" value="3"/>
</dbReference>
<dbReference type="PANTHER" id="PTHR23221:SF7">
    <property type="entry name" value="PHOSPHATIDYLINOSITOL-GLYCAN-SPECIFIC PHOSPHOLIPASE D"/>
    <property type="match status" value="1"/>
</dbReference>
<evidence type="ECO:0000256" key="7">
    <source>
        <dbReference type="ARBA" id="ARBA00022737"/>
    </source>
</evidence>
<feature type="repeat" description="FG-GAP" evidence="12">
    <location>
        <begin position="429"/>
        <end position="490"/>
    </location>
</feature>
<dbReference type="AlphaFoldDB" id="A0A9P6PVM8"/>
<feature type="region of interest" description="Disordered" evidence="13">
    <location>
        <begin position="67"/>
        <end position="106"/>
    </location>
</feature>
<feature type="region of interest" description="Disordered" evidence="13">
    <location>
        <begin position="389"/>
        <end position="408"/>
    </location>
</feature>
<evidence type="ECO:0000256" key="1">
    <source>
        <dbReference type="ARBA" id="ARBA00004613"/>
    </source>
</evidence>
<evidence type="ECO:0000259" key="15">
    <source>
        <dbReference type="Pfam" id="PF00882"/>
    </source>
</evidence>
<dbReference type="SUPFAM" id="SSF69318">
    <property type="entry name" value="Integrin alpha N-terminal domain"/>
    <property type="match status" value="1"/>
</dbReference>
<dbReference type="EMBL" id="JAAAJB010000564">
    <property type="protein sequence ID" value="KAG0253700.1"/>
    <property type="molecule type" value="Genomic_DNA"/>
</dbReference>
<dbReference type="OrthoDB" id="5317514at2759"/>
<feature type="region of interest" description="Disordered" evidence="13">
    <location>
        <begin position="878"/>
        <end position="899"/>
    </location>
</feature>
<feature type="repeat" description="FG-GAP" evidence="12">
    <location>
        <begin position="521"/>
        <end position="583"/>
    </location>
</feature>
<evidence type="ECO:0000256" key="6">
    <source>
        <dbReference type="ARBA" id="ARBA00022729"/>
    </source>
</evidence>
<feature type="region of interest" description="Disordered" evidence="13">
    <location>
        <begin position="634"/>
        <end position="663"/>
    </location>
</feature>
<feature type="domain" description="Phospholipase C/D" evidence="15">
    <location>
        <begin position="116"/>
        <end position="217"/>
    </location>
</feature>
<sequence length="1177" mass="127314">MHCLSRQQPVGGFNRGLQPRMGLSLAALILPLILSTCNGCGVTVHNEVAYRASQLLAIPPVSSSWPSPEASVSPPSWSPSDLGQNVLSPPTNARQPQDGGGSTVSAARPLDRFRDMILQRKEFLLSGSFFPDWGYDCIGKLWNNAAEEDLVVFLFGTVSHEAADVLWHGLEGISGGFVSALAMTSFEGDYSKAHTLADLGGEFVLSHMADMGHLATNWKVPIRDLTMIYKRLDHFVPGTVLSHCMRNGYAASQANSRLGGKLFPVYASKSPFLVEQMEDYPIGGLRDMTAWTVECWQGLARHLDQRFGPEESHHDHHRQDDQPFKLCDVFRDPEEKGPASRRGQRSPRPLHRPHAPTSGTAAISQLLESGYTIRTDEDESTGTVAFSVERSLDHHHPPNTNRDVETEETVNTVTADPTCASLSEDTDFITQILYLPLPYSSFGHAVATGDFDGDGVPEIAISAPHATFDSHVPSQGAVYIIPASKVSEHQSQQRQHQRHHQRPHEKEPSPLPPLDARAIASVILVGNASEPQARFGWSLATVDLNGDGIDDLAIGAPGEGSHNGLQYSGAIYVFFGRKDIGLREATLDNADLVIRHKIESESAPQQQHQQQQYDEDHYHKKQKISSWLYGWRADGTRTERGPAPPLPPPPPECQHHHQQHQQTRAPNSLVGLGMRLQGVDLTGDGFKDLVVQSPLANVQMTLPKPSPPWGDFPDPEPVLLSQAGKVSVFLASTRHKGIVVADTARDWELAGKVAYGWFGASLAFFQERSERASPPPPPQPQHHESKEWNQEQGRRQTNQEARSIMVVGSPMLGLMPFQEEKVMIGQIQGFVLPSRGTTTTTAMGESAPLEPTPIFTLQGNLKFQQFGSRLEALYVPLDLPGGDDDGNDSGDGSTPPSPATVVWHPILVVGSQSEEIKVPLPRVGKLWQAGAVRVLNLTQIPDGTETTIGELEDRGRGGDGGDGGRRRCPHCPRLPRFPRVPRLPGIPRTPHRALSPLSHDQDQGQGIKGRSGGGDEDKEELGVVLATLQGSQSLAHLSAAMAVSTASKWTTSSYSSSSSKSKSSRSLAPPTTAPARDGIWLTEPLAAAEAGRILRWEPELGRGGGAGDGSGGNAGKGNAGGDGDKNEPPMPPDGVSQCYLGSDTRGRFGAVIVVEDLNMDGMDDLIVTSAHSSTFAT</sequence>
<keyword evidence="7" id="KW-0677">Repeat</keyword>
<evidence type="ECO:0000256" key="8">
    <source>
        <dbReference type="ARBA" id="ARBA00022801"/>
    </source>
</evidence>
<feature type="region of interest" description="Disordered" evidence="13">
    <location>
        <begin position="769"/>
        <end position="798"/>
    </location>
</feature>
<evidence type="ECO:0000256" key="3">
    <source>
        <dbReference type="ARBA" id="ARBA00012284"/>
    </source>
</evidence>
<evidence type="ECO:0000256" key="10">
    <source>
        <dbReference type="ARBA" id="ARBA00029753"/>
    </source>
</evidence>
<feature type="chain" id="PRO_5040509768" description="Phosphatidylinositol-glycan-specific phospholipase D" evidence="14">
    <location>
        <begin position="40"/>
        <end position="1177"/>
    </location>
</feature>